<proteinExistence type="predicted"/>
<dbReference type="InterPro" id="IPR010695">
    <property type="entry name" value="FAIM1"/>
</dbReference>
<evidence type="ECO:0000313" key="2">
    <source>
        <dbReference type="Proteomes" id="UP000549394"/>
    </source>
</evidence>
<sequence>MSDRVAVWEIALADGRHILEFEHGTTTGKRVVIVDGKEIMRKDWMFKLVGSETFNIGKVKCTISIEAMSGFAYEYLLTINGKTLKKFAENQRKISKSWVIADLDGQPIRVALEKDTMDVYVNGKRMETTGEFVDDGTETSFAIAHGHSAFIKATTTGKKRDGIVHDLYVDDIRIEPEPDPWADYR</sequence>
<dbReference type="FunFam" id="2.40.128.180:FF:000001">
    <property type="entry name" value="Fas apoptotic inhibitory molecule 1"/>
    <property type="match status" value="1"/>
</dbReference>
<dbReference type="InterPro" id="IPR038513">
    <property type="entry name" value="FAIM1_dom_sf"/>
</dbReference>
<comment type="caution">
    <text evidence="1">The sequence shown here is derived from an EMBL/GenBank/DDBJ whole genome shotgun (WGS) entry which is preliminary data.</text>
</comment>
<dbReference type="AlphaFoldDB" id="A0A7I8VSX8"/>
<organism evidence="1 2">
    <name type="scientific">Dimorphilus gyrociliatus</name>
    <dbReference type="NCBI Taxonomy" id="2664684"/>
    <lineage>
        <taxon>Eukaryota</taxon>
        <taxon>Metazoa</taxon>
        <taxon>Spiralia</taxon>
        <taxon>Lophotrochozoa</taxon>
        <taxon>Annelida</taxon>
        <taxon>Polychaeta</taxon>
        <taxon>Polychaeta incertae sedis</taxon>
        <taxon>Dinophilidae</taxon>
        <taxon>Dimorphilus</taxon>
    </lineage>
</organism>
<dbReference type="GO" id="GO:1902042">
    <property type="term" value="P:negative regulation of extrinsic apoptotic signaling pathway via death domain receptors"/>
    <property type="evidence" value="ECO:0007669"/>
    <property type="project" value="TreeGrafter"/>
</dbReference>
<dbReference type="PANTHER" id="PTHR13088:SF3">
    <property type="entry name" value="FAS APOPTOTIC INHIBITORY MOLECULE 1"/>
    <property type="match status" value="1"/>
</dbReference>
<dbReference type="OrthoDB" id="6262731at2759"/>
<dbReference type="Gene3D" id="2.40.128.180">
    <property type="match status" value="2"/>
</dbReference>
<keyword evidence="2" id="KW-1185">Reference proteome</keyword>
<dbReference type="PANTHER" id="PTHR13088">
    <property type="entry name" value="FAS APOPTOTIC INHIBITORY MOLECULE FAIM"/>
    <property type="match status" value="1"/>
</dbReference>
<reference evidence="1 2" key="1">
    <citation type="submission" date="2020-08" db="EMBL/GenBank/DDBJ databases">
        <authorList>
            <person name="Hejnol A."/>
        </authorList>
    </citation>
    <scope>NUCLEOTIDE SEQUENCE [LARGE SCALE GENOMIC DNA]</scope>
</reference>
<protein>
    <submittedName>
        <fullName evidence="1">Uncharacterized protein</fullName>
    </submittedName>
</protein>
<name>A0A7I8VSX8_9ANNE</name>
<gene>
    <name evidence="1" type="ORF">DGYR_LOCUS7142</name>
</gene>
<evidence type="ECO:0000313" key="1">
    <source>
        <dbReference type="EMBL" id="CAD5118826.1"/>
    </source>
</evidence>
<dbReference type="Proteomes" id="UP000549394">
    <property type="component" value="Unassembled WGS sequence"/>
</dbReference>
<dbReference type="EMBL" id="CAJFCJ010000009">
    <property type="protein sequence ID" value="CAD5118826.1"/>
    <property type="molecule type" value="Genomic_DNA"/>
</dbReference>
<dbReference type="Pfam" id="PF06905">
    <property type="entry name" value="FAIM1"/>
    <property type="match status" value="1"/>
</dbReference>
<accession>A0A7I8VSX8</accession>